<keyword evidence="13" id="KW-0472">Membrane</keyword>
<name>T1KZW5_TETUR</name>
<dbReference type="Proteomes" id="UP000015104">
    <property type="component" value="Unassembled WGS sequence"/>
</dbReference>
<keyword evidence="5 12" id="KW-0378">Hydrolase</keyword>
<reference evidence="15" key="1">
    <citation type="submission" date="2011-08" db="EMBL/GenBank/DDBJ databases">
        <authorList>
            <person name="Rombauts S."/>
        </authorList>
    </citation>
    <scope>NUCLEOTIDE SEQUENCE</scope>
    <source>
        <strain evidence="15">London</strain>
    </source>
</reference>
<comment type="catalytic activity">
    <reaction evidence="9">
        <text>N(4)-(alpha-D-Man-(1-&gt;2)-alpha-D-Man-(1-&gt;2)-alpha-D-Man-(1-&gt;3)-[alpha-D-Man-(1-&gt;2)-alpha-D-Man-(1-&gt;3)-[alpha-D-Man-(1-&gt;2)-alpha-D-Man-(1-&gt;6)]-alpha-D-Man-(1-&gt;6)]-beta-D-Man-(1-&gt;4)-beta-D-GlcNAc-(1-&gt;4)-beta-D-GlcNAc)-L-asparaginyl-[protein] (N-glucan mannose isomer 9A1,2,3B1,2,3) + 4 H2O = N(4)-(alpha-D-Man-(1-&gt;3)-[alpha-D-Man-(1-&gt;3)-[alpha-D-Man-(1-&gt;6)]-alpha-D-Man-(1-&gt;6)]-beta-D-Man-(1-&gt;4)-beta-D-GlcNAc-(1-&gt;4)-beta-D-GlcNAc)-L-asparaginyl-[protein] (N-glucan mannose isomer 5A1,2) + 4 beta-D-mannose</text>
        <dbReference type="Rhea" id="RHEA:56008"/>
        <dbReference type="Rhea" id="RHEA-COMP:14356"/>
        <dbReference type="Rhea" id="RHEA-COMP:14367"/>
        <dbReference type="ChEBI" id="CHEBI:15377"/>
        <dbReference type="ChEBI" id="CHEBI:28563"/>
        <dbReference type="ChEBI" id="CHEBI:59087"/>
        <dbReference type="ChEBI" id="CHEBI:139493"/>
        <dbReference type="EC" id="3.2.1.113"/>
    </reaction>
</comment>
<evidence type="ECO:0000256" key="7">
    <source>
        <dbReference type="ARBA" id="ARBA00023157"/>
    </source>
</evidence>
<dbReference type="HOGENOM" id="CLU_003818_3_3_1"/>
<feature type="transmembrane region" description="Helical" evidence="13">
    <location>
        <begin position="39"/>
        <end position="61"/>
    </location>
</feature>
<dbReference type="GO" id="GO:0005509">
    <property type="term" value="F:calcium ion binding"/>
    <property type="evidence" value="ECO:0007669"/>
    <property type="project" value="InterPro"/>
</dbReference>
<dbReference type="EMBL" id="CAEY01000758">
    <property type="status" value="NOT_ANNOTATED_CDS"/>
    <property type="molecule type" value="Genomic_DNA"/>
</dbReference>
<dbReference type="PRINTS" id="PR00747">
    <property type="entry name" value="GLYHDRLASE47"/>
</dbReference>
<dbReference type="EC" id="3.2.1.-" evidence="12"/>
<feature type="active site" description="Proton donor" evidence="10">
    <location>
        <position position="250"/>
    </location>
</feature>
<proteinExistence type="inferred from homology"/>
<accession>T1KZW5</accession>
<keyword evidence="7 11" id="KW-1015">Disulfide bond</keyword>
<comment type="catalytic activity">
    <reaction evidence="8">
        <text>N(4)-(alpha-D-Man-(1-&gt;2)-alpha-D-Man-(1-&gt;2)-alpha-D-Man-(1-&gt;3)-[alpha-D-Man-(1-&gt;3)-[alpha-D-Man-(1-&gt;2)-alpha-D-Man-(1-&gt;6)]-alpha-D-Man-(1-&gt;6)]-beta-D-Man-(1-&gt;4)-beta-D-GlcNAc-(1-&gt;4)-beta-D-GlcNAc)-L-asparaginyl-[protein] (N-glucan mannose isomer 8A1,2,3B1,3) + 3 H2O = N(4)-(alpha-D-Man-(1-&gt;3)-[alpha-D-Man-(1-&gt;3)-[alpha-D-Man-(1-&gt;6)]-alpha-D-Man-(1-&gt;6)]-beta-D-Man-(1-&gt;4)-beta-D-GlcNAc-(1-&gt;4)-beta-D-GlcNAc)-L-asparaginyl-[protein] (N-glucan mannose isomer 5A1,2) + 3 beta-D-mannose</text>
        <dbReference type="Rhea" id="RHEA:56028"/>
        <dbReference type="Rhea" id="RHEA-COMP:14358"/>
        <dbReference type="Rhea" id="RHEA-COMP:14367"/>
        <dbReference type="ChEBI" id="CHEBI:15377"/>
        <dbReference type="ChEBI" id="CHEBI:28563"/>
        <dbReference type="ChEBI" id="CHEBI:59087"/>
        <dbReference type="ChEBI" id="CHEBI:60628"/>
        <dbReference type="EC" id="3.2.1.113"/>
    </reaction>
</comment>
<dbReference type="SUPFAM" id="SSF48225">
    <property type="entry name" value="Seven-hairpin glycosidases"/>
    <property type="match status" value="1"/>
</dbReference>
<dbReference type="PANTHER" id="PTHR11742:SF55">
    <property type="entry name" value="ENDOPLASMIC RETICULUM MANNOSYL-OLIGOSACCHARIDE 1,2-ALPHA-MANNOSIDASE"/>
    <property type="match status" value="1"/>
</dbReference>
<evidence type="ECO:0000256" key="1">
    <source>
        <dbReference type="ARBA" id="ARBA00001913"/>
    </source>
</evidence>
<keyword evidence="4" id="KW-0479">Metal-binding</keyword>
<dbReference type="Gene3D" id="1.50.10.10">
    <property type="match status" value="1"/>
</dbReference>
<keyword evidence="13" id="KW-0812">Transmembrane</keyword>
<protein>
    <recommendedName>
        <fullName evidence="12">alpha-1,2-Mannosidase</fullName>
        <ecNumber evidence="12">3.2.1.-</ecNumber>
    </recommendedName>
</protein>
<evidence type="ECO:0000256" key="4">
    <source>
        <dbReference type="ARBA" id="ARBA00022723"/>
    </source>
</evidence>
<feature type="active site" evidence="10">
    <location>
        <position position="382"/>
    </location>
</feature>
<sequence>MTSEVENFINDPEIGSKSSLSFKSNRIKLLRLWRPLPRFVKIFLAIVLLSVSFMSCLLMVWPDFIKNTIPGKELPFKINEELDVQKSVIFSPQQLPRPVNSKQNSYSADIAINPLSPKSIQAPSSLTSQSSPSLPHQYPTFVKVEGDFTLDDISWERDILNSEVPINDQQKEIITATLHSWEGYRKYAWGFDTLKPISRTSSTWFGVGLTIIDSLDTLLLMGLEKEFKEALDWIDKDLNFHTNTDVNCFEMTIRVLGGLLSSYHLTRSATLLTKALDVGDRLIHCFDSPSGVIPYSDVNLYTKSPKSPVWSQDSSTSEVSTMQLEFRDLSRITKQSIYEETSFKTSEHLHSITSDDPLVPMFINPTNGRFSPSTITLGARGDSYYEYLLKQYLQTGVEWLKDDYMKAVDAIRNRLTRVTQGPKQLTFIGELLRRENSGVHPKMDHLVCFLPGTLALGHHHLLKTNAYADDYTMKGKVEQHMELALELARTCQFMYNLTATGLSPEIAYFAENPSQDEDEFQIRPADTHNLLRPEHVESLFYLYHLTKDKKYRDQGWQVCVN</sequence>
<keyword evidence="12" id="KW-0326">Glycosidase</keyword>
<keyword evidence="15" id="KW-1185">Reference proteome</keyword>
<keyword evidence="6" id="KW-0106">Calcium</keyword>
<comment type="cofactor">
    <cofactor evidence="1">
        <name>Ca(2+)</name>
        <dbReference type="ChEBI" id="CHEBI:29108"/>
    </cofactor>
</comment>
<evidence type="ECO:0000256" key="8">
    <source>
        <dbReference type="ARBA" id="ARBA00047669"/>
    </source>
</evidence>
<evidence type="ECO:0000256" key="3">
    <source>
        <dbReference type="ARBA" id="ARBA00007658"/>
    </source>
</evidence>
<feature type="active site" evidence="10">
    <location>
        <position position="534"/>
    </location>
</feature>
<dbReference type="STRING" id="32264.T1KZW5"/>
<dbReference type="InterPro" id="IPR001382">
    <property type="entry name" value="Glyco_hydro_47"/>
</dbReference>
<dbReference type="GO" id="GO:0004571">
    <property type="term" value="F:mannosyl-oligosaccharide 1,2-alpha-mannosidase activity"/>
    <property type="evidence" value="ECO:0007669"/>
    <property type="project" value="UniProtKB-EC"/>
</dbReference>
<evidence type="ECO:0000313" key="15">
    <source>
        <dbReference type="Proteomes" id="UP000015104"/>
    </source>
</evidence>
<comment type="pathway">
    <text evidence="2">Protein modification; protein glycosylation.</text>
</comment>
<evidence type="ECO:0000256" key="13">
    <source>
        <dbReference type="SAM" id="Phobius"/>
    </source>
</evidence>
<dbReference type="GO" id="GO:0016020">
    <property type="term" value="C:membrane"/>
    <property type="evidence" value="ECO:0007669"/>
    <property type="project" value="InterPro"/>
</dbReference>
<dbReference type="AlphaFoldDB" id="T1KZW5"/>
<dbReference type="Pfam" id="PF01532">
    <property type="entry name" value="Glyco_hydro_47"/>
    <property type="match status" value="1"/>
</dbReference>
<dbReference type="InterPro" id="IPR012341">
    <property type="entry name" value="6hp_glycosidase-like_sf"/>
</dbReference>
<evidence type="ECO:0000256" key="9">
    <source>
        <dbReference type="ARBA" id="ARBA00048605"/>
    </source>
</evidence>
<dbReference type="GO" id="GO:0005783">
    <property type="term" value="C:endoplasmic reticulum"/>
    <property type="evidence" value="ECO:0007669"/>
    <property type="project" value="TreeGrafter"/>
</dbReference>
<comment type="similarity">
    <text evidence="3 12">Belongs to the glycosyl hydrolase 47 family.</text>
</comment>
<evidence type="ECO:0000256" key="2">
    <source>
        <dbReference type="ARBA" id="ARBA00004922"/>
    </source>
</evidence>
<keyword evidence="13" id="KW-1133">Transmembrane helix</keyword>
<feature type="disulfide bond" evidence="11">
    <location>
        <begin position="448"/>
        <end position="491"/>
    </location>
</feature>
<evidence type="ECO:0000256" key="6">
    <source>
        <dbReference type="ARBA" id="ARBA00022837"/>
    </source>
</evidence>
<evidence type="ECO:0000256" key="11">
    <source>
        <dbReference type="PIRSR" id="PIRSR601382-3"/>
    </source>
</evidence>
<reference evidence="14" key="2">
    <citation type="submission" date="2015-06" db="UniProtKB">
        <authorList>
            <consortium name="EnsemblMetazoa"/>
        </authorList>
    </citation>
    <scope>IDENTIFICATION</scope>
</reference>
<dbReference type="GO" id="GO:0005975">
    <property type="term" value="P:carbohydrate metabolic process"/>
    <property type="evidence" value="ECO:0007669"/>
    <property type="project" value="InterPro"/>
</dbReference>
<evidence type="ECO:0000256" key="12">
    <source>
        <dbReference type="RuleBase" id="RU361193"/>
    </source>
</evidence>
<dbReference type="PANTHER" id="PTHR11742">
    <property type="entry name" value="MANNOSYL-OLIGOSACCHARIDE ALPHA-1,2-MANNOSIDASE-RELATED"/>
    <property type="match status" value="1"/>
</dbReference>
<evidence type="ECO:0000313" key="14">
    <source>
        <dbReference type="EnsemblMetazoa" id="tetur29g00330.1"/>
    </source>
</evidence>
<dbReference type="eggNOG" id="KOG2431">
    <property type="taxonomic scope" value="Eukaryota"/>
</dbReference>
<evidence type="ECO:0000256" key="5">
    <source>
        <dbReference type="ARBA" id="ARBA00022801"/>
    </source>
</evidence>
<evidence type="ECO:0000256" key="10">
    <source>
        <dbReference type="PIRSR" id="PIRSR601382-1"/>
    </source>
</evidence>
<dbReference type="InterPro" id="IPR050749">
    <property type="entry name" value="Glycosyl_Hydrolase_47"/>
</dbReference>
<dbReference type="InterPro" id="IPR036026">
    <property type="entry name" value="Seven-hairpin_glycosidases"/>
</dbReference>
<feature type="active site" description="Proton donor" evidence="10">
    <location>
        <position position="505"/>
    </location>
</feature>
<organism evidence="14 15">
    <name type="scientific">Tetranychus urticae</name>
    <name type="common">Two-spotted spider mite</name>
    <dbReference type="NCBI Taxonomy" id="32264"/>
    <lineage>
        <taxon>Eukaryota</taxon>
        <taxon>Metazoa</taxon>
        <taxon>Ecdysozoa</taxon>
        <taxon>Arthropoda</taxon>
        <taxon>Chelicerata</taxon>
        <taxon>Arachnida</taxon>
        <taxon>Acari</taxon>
        <taxon>Acariformes</taxon>
        <taxon>Trombidiformes</taxon>
        <taxon>Prostigmata</taxon>
        <taxon>Eleutherengona</taxon>
        <taxon>Raphignathae</taxon>
        <taxon>Tetranychoidea</taxon>
        <taxon>Tetranychidae</taxon>
        <taxon>Tetranychus</taxon>
    </lineage>
</organism>
<dbReference type="EnsemblMetazoa" id="tetur29g00330.1">
    <property type="protein sequence ID" value="tetur29g00330.1"/>
    <property type="gene ID" value="tetur29g00330"/>
</dbReference>